<name>A0A375Z4P7_MYCSH</name>
<organism evidence="2 3">
    <name type="scientific">Mycobacterium shimoidei</name>
    <dbReference type="NCBI Taxonomy" id="29313"/>
    <lineage>
        <taxon>Bacteria</taxon>
        <taxon>Bacillati</taxon>
        <taxon>Actinomycetota</taxon>
        <taxon>Actinomycetes</taxon>
        <taxon>Mycobacteriales</taxon>
        <taxon>Mycobacteriaceae</taxon>
        <taxon>Mycobacterium</taxon>
    </lineage>
</organism>
<evidence type="ECO:0008006" key="4">
    <source>
        <dbReference type="Google" id="ProtNLM"/>
    </source>
</evidence>
<evidence type="ECO:0000313" key="2">
    <source>
        <dbReference type="EMBL" id="SRX95995.1"/>
    </source>
</evidence>
<dbReference type="RefSeq" id="WP_113964512.1">
    <property type="nucleotide sequence ID" value="NZ_UEGW01000001.1"/>
</dbReference>
<keyword evidence="3" id="KW-1185">Reference proteome</keyword>
<accession>A0A375Z4P7</accession>
<protein>
    <recommendedName>
        <fullName evidence="4">PE-PGRS family protein</fullName>
    </recommendedName>
</protein>
<dbReference type="AlphaFoldDB" id="A0A375Z4P7"/>
<evidence type="ECO:0000256" key="1">
    <source>
        <dbReference type="SAM" id="SignalP"/>
    </source>
</evidence>
<reference evidence="2 3" key="1">
    <citation type="submission" date="2018-05" db="EMBL/GenBank/DDBJ databases">
        <authorList>
            <consortium name="IHU Genomes"/>
        </authorList>
    </citation>
    <scope>NUCLEOTIDE SEQUENCE [LARGE SCALE GENOMIC DNA]</scope>
    <source>
        <strain evidence="2 3">P7336</strain>
    </source>
</reference>
<evidence type="ECO:0000313" key="3">
    <source>
        <dbReference type="Proteomes" id="UP000252015"/>
    </source>
</evidence>
<feature type="chain" id="PRO_5039567985" description="PE-PGRS family protein" evidence="1">
    <location>
        <begin position="17"/>
        <end position="387"/>
    </location>
</feature>
<sequence>MHIITRPLLTAAVVFASGSLVTVTPVVTSVSEIPQVQLAASDDVSFEELFANASTSFTNNILNPFLGAPFPALQQVGENWLGYLDTIFTDPSHIGDIPTEIQNNLTHALNAPFEPFHPIGSAPYLLPSLSNTPITTGFDVGVCYSPIGCIDIDPTITLGGHSDMLNWLINGFPLVLNLGSIDLGFLGTIDLGSIDFGTLDLLNLLVLGNDQLEDQIRPLLEFIGSPASGIAWGSFGTFFSPIAQTLEDTIHISNALETGDLQTAFNELLNMPINSTNAFFEGYGNIYNLLEDFGIPPILGTTPELNLGGLFSPAGSFFNALGFDIEVGGTTTFDLGILGELSLTASAFLRDPATMVGPIASMLEMAQAIAQSIGWDGSQFATLADLF</sequence>
<keyword evidence="1" id="KW-0732">Signal</keyword>
<proteinExistence type="predicted"/>
<dbReference type="EMBL" id="UEGW01000001">
    <property type="protein sequence ID" value="SRX95995.1"/>
    <property type="molecule type" value="Genomic_DNA"/>
</dbReference>
<feature type="signal peptide" evidence="1">
    <location>
        <begin position="1"/>
        <end position="16"/>
    </location>
</feature>
<gene>
    <name evidence="2" type="ORF">MSP7336_04270</name>
</gene>
<dbReference type="Proteomes" id="UP000252015">
    <property type="component" value="Unassembled WGS sequence"/>
</dbReference>